<reference evidence="2 3" key="1">
    <citation type="submission" date="2018-09" db="EMBL/GenBank/DDBJ databases">
        <title>Metagenome Assembled Genomes from an Advanced Water Purification Facility.</title>
        <authorList>
            <person name="Stamps B.W."/>
            <person name="Spear J.R."/>
        </authorList>
    </citation>
    <scope>NUCLEOTIDE SEQUENCE [LARGE SCALE GENOMIC DNA]</scope>
    <source>
        <strain evidence="2">Bin_27_1</strain>
    </source>
</reference>
<proteinExistence type="predicted"/>
<dbReference type="InterPro" id="IPR012337">
    <property type="entry name" value="RNaseH-like_sf"/>
</dbReference>
<dbReference type="SUPFAM" id="SSF46689">
    <property type="entry name" value="Homeodomain-like"/>
    <property type="match status" value="1"/>
</dbReference>
<gene>
    <name evidence="2" type="ORF">E6Q80_19130</name>
</gene>
<dbReference type="Gene3D" id="3.30.420.10">
    <property type="entry name" value="Ribonuclease H-like superfamily/Ribonuclease H"/>
    <property type="match status" value="1"/>
</dbReference>
<dbReference type="InterPro" id="IPR036397">
    <property type="entry name" value="RNaseH_sf"/>
</dbReference>
<dbReference type="Pfam" id="PF13358">
    <property type="entry name" value="DDE_3"/>
    <property type="match status" value="1"/>
</dbReference>
<dbReference type="AlphaFoldDB" id="A0A5C7S8J6"/>
<feature type="domain" description="Tc1-like transposase DDE" evidence="1">
    <location>
        <begin position="175"/>
        <end position="317"/>
    </location>
</feature>
<dbReference type="Proteomes" id="UP000321192">
    <property type="component" value="Unassembled WGS sequence"/>
</dbReference>
<dbReference type="PANTHER" id="PTHR30347:SF1">
    <property type="entry name" value="MECHANOSENSITIVE CHANNEL MSCK"/>
    <property type="match status" value="1"/>
</dbReference>
<evidence type="ECO:0000313" key="3">
    <source>
        <dbReference type="Proteomes" id="UP000321192"/>
    </source>
</evidence>
<dbReference type="NCBIfam" id="NF033545">
    <property type="entry name" value="transpos_IS630"/>
    <property type="match status" value="1"/>
</dbReference>
<evidence type="ECO:0000313" key="2">
    <source>
        <dbReference type="EMBL" id="TXH80194.1"/>
    </source>
</evidence>
<dbReference type="GO" id="GO:0003676">
    <property type="term" value="F:nucleic acid binding"/>
    <property type="evidence" value="ECO:0007669"/>
    <property type="project" value="InterPro"/>
</dbReference>
<name>A0A5C7S8J6_THASP</name>
<dbReference type="SUPFAM" id="SSF53098">
    <property type="entry name" value="Ribonuclease H-like"/>
    <property type="match status" value="1"/>
</dbReference>
<dbReference type="EMBL" id="SSFD01000319">
    <property type="protein sequence ID" value="TXH80194.1"/>
    <property type="molecule type" value="Genomic_DNA"/>
</dbReference>
<dbReference type="PANTHER" id="PTHR30347">
    <property type="entry name" value="POTASSIUM CHANNEL RELATED"/>
    <property type="match status" value="1"/>
</dbReference>
<dbReference type="InterPro" id="IPR052702">
    <property type="entry name" value="MscS-like_channel"/>
</dbReference>
<dbReference type="Pfam" id="PF13551">
    <property type="entry name" value="HTH_29"/>
    <property type="match status" value="1"/>
</dbReference>
<organism evidence="2 3">
    <name type="scientific">Thauera aminoaromatica</name>
    <dbReference type="NCBI Taxonomy" id="164330"/>
    <lineage>
        <taxon>Bacteria</taxon>
        <taxon>Pseudomonadati</taxon>
        <taxon>Pseudomonadota</taxon>
        <taxon>Betaproteobacteria</taxon>
        <taxon>Rhodocyclales</taxon>
        <taxon>Zoogloeaceae</taxon>
        <taxon>Thauera</taxon>
    </lineage>
</organism>
<dbReference type="InterPro" id="IPR047655">
    <property type="entry name" value="Transpos_IS630-like"/>
</dbReference>
<sequence length="360" mass="40808">MRVAKTIELDAQTERELRVLSHRKRIEVRLQQRARIVLLAAKGMQNKDIAADVGLDRRQVALWRGRFLEGGIKALSKDAPRSGRPASVMAEMESRIVQATLHEKPANATHWSTRTLAEHLGVGATTVRTAWRNNGLKPHLSRTFKVSRDPRFEDKLLDVVGLYLNPPEHALVLSCDEKSQIQALNRTQPGLPIKAGRAGTVTHDYKRHGTTTLFAALNTLDGRVISMCQPRHRHEEWLKFLRLIDRKTPKGLTLHLVVDNYATHSHPEVQAWLAKHPRFVMHFTPTGASWLNMVERFFRDITEKRIRRDSFTSVPELELAIDLYVAQHNIEPKPFIWTASASDILAKVTRAKAALAASSR</sequence>
<dbReference type="InterPro" id="IPR038717">
    <property type="entry name" value="Tc1-like_DDE_dom"/>
</dbReference>
<protein>
    <submittedName>
        <fullName evidence="2">IS630 family transposase</fullName>
    </submittedName>
</protein>
<comment type="caution">
    <text evidence="2">The sequence shown here is derived from an EMBL/GenBank/DDBJ whole genome shotgun (WGS) entry which is preliminary data.</text>
</comment>
<dbReference type="RefSeq" id="WP_276661295.1">
    <property type="nucleotide sequence ID" value="NZ_SSFD01000319.1"/>
</dbReference>
<dbReference type="InterPro" id="IPR009057">
    <property type="entry name" value="Homeodomain-like_sf"/>
</dbReference>
<accession>A0A5C7S8J6</accession>
<evidence type="ECO:0000259" key="1">
    <source>
        <dbReference type="Pfam" id="PF13358"/>
    </source>
</evidence>